<dbReference type="PANTHER" id="PTHR33695">
    <property type="entry name" value="LIPOPROTEIN SIGNAL PEPTIDASE"/>
    <property type="match status" value="1"/>
</dbReference>
<dbReference type="PANTHER" id="PTHR33695:SF1">
    <property type="entry name" value="LIPOPROTEIN SIGNAL PEPTIDASE"/>
    <property type="match status" value="1"/>
</dbReference>
<organism evidence="11 12">
    <name type="scientific">Blautia liquoris</name>
    <dbReference type="NCBI Taxonomy" id="2779518"/>
    <lineage>
        <taxon>Bacteria</taxon>
        <taxon>Bacillati</taxon>
        <taxon>Bacillota</taxon>
        <taxon>Clostridia</taxon>
        <taxon>Lachnospirales</taxon>
        <taxon>Lachnospiraceae</taxon>
        <taxon>Blautia</taxon>
    </lineage>
</organism>
<feature type="transmembrane region" description="Helical" evidence="9">
    <location>
        <begin position="127"/>
        <end position="146"/>
    </location>
</feature>
<dbReference type="RefSeq" id="WP_193736430.1">
    <property type="nucleotide sequence ID" value="NZ_CP063304.1"/>
</dbReference>
<dbReference type="PRINTS" id="PR00781">
    <property type="entry name" value="LIPOSIGPTASE"/>
</dbReference>
<dbReference type="GO" id="GO:0006508">
    <property type="term" value="P:proteolysis"/>
    <property type="evidence" value="ECO:0007669"/>
    <property type="project" value="UniProtKB-KW"/>
</dbReference>
<keyword evidence="8 9" id="KW-0472">Membrane</keyword>
<evidence type="ECO:0000256" key="5">
    <source>
        <dbReference type="ARBA" id="ARBA00022750"/>
    </source>
</evidence>
<comment type="similarity">
    <text evidence="1 9 10">Belongs to the peptidase A8 family.</text>
</comment>
<accession>A0A7M2RL98</accession>
<dbReference type="EMBL" id="CP063304">
    <property type="protein sequence ID" value="QOV20110.1"/>
    <property type="molecule type" value="Genomic_DNA"/>
</dbReference>
<evidence type="ECO:0000256" key="10">
    <source>
        <dbReference type="RuleBase" id="RU004181"/>
    </source>
</evidence>
<evidence type="ECO:0000256" key="7">
    <source>
        <dbReference type="ARBA" id="ARBA00022989"/>
    </source>
</evidence>
<reference evidence="11 12" key="1">
    <citation type="submission" date="2020-10" db="EMBL/GenBank/DDBJ databases">
        <title>Blautia liquoris sp.nov., isolated from the mud in a fermentation cellar used for the production of Chinese strong-flavoured liquor.</title>
        <authorList>
            <person name="Lu L."/>
        </authorList>
    </citation>
    <scope>NUCLEOTIDE SEQUENCE [LARGE SCALE GENOMIC DNA]</scope>
    <source>
        <strain evidence="11 12">LZLJ-3</strain>
    </source>
</reference>
<proteinExistence type="inferred from homology"/>
<keyword evidence="3 9" id="KW-0645">Protease</keyword>
<evidence type="ECO:0000256" key="8">
    <source>
        <dbReference type="ARBA" id="ARBA00023136"/>
    </source>
</evidence>
<feature type="transmembrane region" description="Helical" evidence="9">
    <location>
        <begin position="62"/>
        <end position="80"/>
    </location>
</feature>
<keyword evidence="2 9" id="KW-1003">Cell membrane</keyword>
<comment type="caution">
    <text evidence="9">Lacks conserved residue(s) required for the propagation of feature annotation.</text>
</comment>
<dbReference type="EC" id="3.4.23.36" evidence="9"/>
<evidence type="ECO:0000256" key="1">
    <source>
        <dbReference type="ARBA" id="ARBA00006139"/>
    </source>
</evidence>
<gene>
    <name evidence="9" type="primary">lspA</name>
    <name evidence="11" type="ORF">INP51_03940</name>
</gene>
<dbReference type="KEGG" id="bliq:INP51_03940"/>
<evidence type="ECO:0000256" key="2">
    <source>
        <dbReference type="ARBA" id="ARBA00022475"/>
    </source>
</evidence>
<feature type="active site" evidence="9">
    <location>
        <position position="133"/>
    </location>
</feature>
<comment type="function">
    <text evidence="9">This protein specifically catalyzes the removal of signal peptides from prolipoproteins.</text>
</comment>
<evidence type="ECO:0000256" key="3">
    <source>
        <dbReference type="ARBA" id="ARBA00022670"/>
    </source>
</evidence>
<keyword evidence="7 9" id="KW-1133">Transmembrane helix</keyword>
<comment type="catalytic activity">
    <reaction evidence="9">
        <text>Release of signal peptides from bacterial membrane prolipoproteins. Hydrolyzes -Xaa-Yaa-Zaa-|-(S,diacylglyceryl)Cys-, in which Xaa is hydrophobic (preferably Leu), and Yaa (Ala or Ser) and Zaa (Gly or Ala) have small, neutral side chains.</text>
        <dbReference type="EC" id="3.4.23.36"/>
    </reaction>
</comment>
<evidence type="ECO:0000313" key="12">
    <source>
        <dbReference type="Proteomes" id="UP000593601"/>
    </source>
</evidence>
<dbReference type="HAMAP" id="MF_00161">
    <property type="entry name" value="LspA"/>
    <property type="match status" value="1"/>
</dbReference>
<dbReference type="AlphaFoldDB" id="A0A7M2RL98"/>
<evidence type="ECO:0000256" key="4">
    <source>
        <dbReference type="ARBA" id="ARBA00022692"/>
    </source>
</evidence>
<dbReference type="InterPro" id="IPR001872">
    <property type="entry name" value="Peptidase_A8"/>
</dbReference>
<evidence type="ECO:0000256" key="6">
    <source>
        <dbReference type="ARBA" id="ARBA00022801"/>
    </source>
</evidence>
<keyword evidence="4 9" id="KW-0812">Transmembrane</keyword>
<keyword evidence="12" id="KW-1185">Reference proteome</keyword>
<protein>
    <recommendedName>
        <fullName evidence="9">Lipoprotein signal peptidase</fullName>
        <ecNumber evidence="9">3.4.23.36</ecNumber>
    </recommendedName>
    <alternativeName>
        <fullName evidence="9">Prolipoprotein signal peptidase</fullName>
    </alternativeName>
    <alternativeName>
        <fullName evidence="9">Signal peptidase II</fullName>
        <shortName evidence="9">SPase II</shortName>
    </alternativeName>
</protein>
<keyword evidence="6 9" id="KW-0378">Hydrolase</keyword>
<comment type="subcellular location">
    <subcellularLocation>
        <location evidence="9">Cell membrane</location>
        <topology evidence="9">Multi-pass membrane protein</topology>
    </subcellularLocation>
</comment>
<evidence type="ECO:0000256" key="9">
    <source>
        <dbReference type="HAMAP-Rule" id="MF_00161"/>
    </source>
</evidence>
<dbReference type="Proteomes" id="UP000593601">
    <property type="component" value="Chromosome"/>
</dbReference>
<dbReference type="GO" id="GO:0005886">
    <property type="term" value="C:plasma membrane"/>
    <property type="evidence" value="ECO:0007669"/>
    <property type="project" value="UniProtKB-SubCell"/>
</dbReference>
<sequence length="154" mass="17502">MVYIAVLFGVFFGDLIIKRQAEQKIGMGEEYPILNGRFIIRKLHNDGLAFGRLSDYPRLIKWGNLGMLGSISLYFIWLLMHPGQRLKKVGLGMVIGGGLSNEADRINAGYVTDYVSIQSRFEKIRRIVFNISDFFIFIGSILYILGSFKRNTGK</sequence>
<dbReference type="UniPathway" id="UPA00665"/>
<name>A0A7M2RL98_9FIRM</name>
<dbReference type="Pfam" id="PF01252">
    <property type="entry name" value="Peptidase_A8"/>
    <property type="match status" value="1"/>
</dbReference>
<comment type="pathway">
    <text evidence="9">Protein modification; lipoprotein biosynthesis (signal peptide cleavage).</text>
</comment>
<dbReference type="GO" id="GO:0004190">
    <property type="term" value="F:aspartic-type endopeptidase activity"/>
    <property type="evidence" value="ECO:0007669"/>
    <property type="project" value="UniProtKB-UniRule"/>
</dbReference>
<feature type="active site" evidence="9">
    <location>
        <position position="113"/>
    </location>
</feature>
<keyword evidence="5 9" id="KW-0064">Aspartyl protease</keyword>
<evidence type="ECO:0000313" key="11">
    <source>
        <dbReference type="EMBL" id="QOV20110.1"/>
    </source>
</evidence>